<dbReference type="Proteomes" id="UP000037510">
    <property type="component" value="Unassembled WGS sequence"/>
</dbReference>
<sequence>MMHTLTTDYNLRVISEKDSNRMDEKLFFIQLAGRWRKSLLAISMFRSRGDIVYKCTVRLLEDPEILECEFHPSYKGKYLLEYVCQQLNLTETDYFGLRYVDCNGQRHWLHLAKLILKQVKDASPILFSFRVKFYPPNPLLLKEDATRFQIYLQLKRDLAHGRLFCTFNEAAMLGALTIQ</sequence>
<keyword evidence="6" id="KW-1185">Reference proteome</keyword>
<dbReference type="PROSITE" id="PS50057">
    <property type="entry name" value="FERM_3"/>
    <property type="match status" value="1"/>
</dbReference>
<evidence type="ECO:0000259" key="4">
    <source>
        <dbReference type="PROSITE" id="PS50057"/>
    </source>
</evidence>
<dbReference type="PANTHER" id="PTHR23280:SF32">
    <property type="entry name" value="FI22325P1"/>
    <property type="match status" value="1"/>
</dbReference>
<dbReference type="AlphaFoldDB" id="A0A0L7LTS7"/>
<dbReference type="CDD" id="cd14473">
    <property type="entry name" value="FERM_B-lobe"/>
    <property type="match status" value="1"/>
</dbReference>
<dbReference type="GO" id="GO:0031032">
    <property type="term" value="P:actomyosin structure organization"/>
    <property type="evidence" value="ECO:0007669"/>
    <property type="project" value="TreeGrafter"/>
</dbReference>
<dbReference type="PROSITE" id="PS00660">
    <property type="entry name" value="FERM_1"/>
    <property type="match status" value="1"/>
</dbReference>
<dbReference type="InterPro" id="IPR000299">
    <property type="entry name" value="FERM_domain"/>
</dbReference>
<dbReference type="STRING" id="104452.A0A0L7LTS7"/>
<organism evidence="5 6">
    <name type="scientific">Operophtera brumata</name>
    <name type="common">Winter moth</name>
    <name type="synonym">Phalaena brumata</name>
    <dbReference type="NCBI Taxonomy" id="104452"/>
    <lineage>
        <taxon>Eukaryota</taxon>
        <taxon>Metazoa</taxon>
        <taxon>Ecdysozoa</taxon>
        <taxon>Arthropoda</taxon>
        <taxon>Hexapoda</taxon>
        <taxon>Insecta</taxon>
        <taxon>Pterygota</taxon>
        <taxon>Neoptera</taxon>
        <taxon>Endopterygota</taxon>
        <taxon>Lepidoptera</taxon>
        <taxon>Glossata</taxon>
        <taxon>Ditrysia</taxon>
        <taxon>Geometroidea</taxon>
        <taxon>Geometridae</taxon>
        <taxon>Larentiinae</taxon>
        <taxon>Operophtera</taxon>
    </lineage>
</organism>
<dbReference type="FunFam" id="3.10.20.90:FF:000039">
    <property type="entry name" value="Tyrosine-protein phosphatase non-receptor type"/>
    <property type="match status" value="1"/>
</dbReference>
<gene>
    <name evidence="5" type="ORF">OBRU01_00973</name>
</gene>
<dbReference type="PRINTS" id="PR00935">
    <property type="entry name" value="BAND41"/>
</dbReference>
<feature type="domain" description="FERM" evidence="4">
    <location>
        <begin position="53"/>
        <end position="179"/>
    </location>
</feature>
<dbReference type="CDD" id="cd17102">
    <property type="entry name" value="FERM_F1_FRMD3"/>
    <property type="match status" value="1"/>
</dbReference>
<dbReference type="PANTHER" id="PTHR23280">
    <property type="entry name" value="4.1 G PROTEIN"/>
    <property type="match status" value="1"/>
</dbReference>
<dbReference type="GO" id="GO:0071944">
    <property type="term" value="C:cell periphery"/>
    <property type="evidence" value="ECO:0007669"/>
    <property type="project" value="UniProtKB-ARBA"/>
</dbReference>
<comment type="caution">
    <text evidence="5">The sequence shown here is derived from an EMBL/GenBank/DDBJ whole genome shotgun (WGS) entry which is preliminary data.</text>
</comment>
<dbReference type="SUPFAM" id="SSF47031">
    <property type="entry name" value="Second domain of FERM"/>
    <property type="match status" value="1"/>
</dbReference>
<protein>
    <recommendedName>
        <fullName evidence="2">Moesin/ezrin/radixin homolog 1</fullName>
    </recommendedName>
</protein>
<dbReference type="InterPro" id="IPR018979">
    <property type="entry name" value="FERM_N"/>
</dbReference>
<dbReference type="GO" id="GO:0030182">
    <property type="term" value="P:neuron differentiation"/>
    <property type="evidence" value="ECO:0007669"/>
    <property type="project" value="UniProtKB-ARBA"/>
</dbReference>
<dbReference type="InterPro" id="IPR029071">
    <property type="entry name" value="Ubiquitin-like_domsf"/>
</dbReference>
<evidence type="ECO:0000256" key="2">
    <source>
        <dbReference type="ARBA" id="ARBA00022025"/>
    </source>
</evidence>
<dbReference type="GO" id="GO:0005856">
    <property type="term" value="C:cytoskeleton"/>
    <property type="evidence" value="ECO:0007669"/>
    <property type="project" value="TreeGrafter"/>
</dbReference>
<dbReference type="SMART" id="SM00295">
    <property type="entry name" value="B41"/>
    <property type="match status" value="1"/>
</dbReference>
<dbReference type="PRINTS" id="PR00661">
    <property type="entry name" value="ERMFAMILY"/>
</dbReference>
<dbReference type="GO" id="GO:0005912">
    <property type="term" value="C:adherens junction"/>
    <property type="evidence" value="ECO:0007669"/>
    <property type="project" value="UniProtKB-SubCell"/>
</dbReference>
<dbReference type="Pfam" id="PF00373">
    <property type="entry name" value="FERM_M"/>
    <property type="match status" value="1"/>
</dbReference>
<accession>A0A0L7LTS7</accession>
<dbReference type="Gene3D" id="3.10.20.90">
    <property type="entry name" value="Phosphatidylinositol 3-kinase Catalytic Subunit, Chain A, domain 1"/>
    <property type="match status" value="1"/>
</dbReference>
<dbReference type="InterPro" id="IPR019749">
    <property type="entry name" value="Band_41_domain"/>
</dbReference>
<dbReference type="GO" id="GO:0009887">
    <property type="term" value="P:animal organ morphogenesis"/>
    <property type="evidence" value="ECO:0007669"/>
    <property type="project" value="UniProtKB-ARBA"/>
</dbReference>
<evidence type="ECO:0000313" key="6">
    <source>
        <dbReference type="Proteomes" id="UP000037510"/>
    </source>
</evidence>
<dbReference type="Gene3D" id="1.20.80.60">
    <property type="match status" value="1"/>
</dbReference>
<dbReference type="SUPFAM" id="SSF54236">
    <property type="entry name" value="Ubiquitin-like"/>
    <property type="match status" value="1"/>
</dbReference>
<dbReference type="InterPro" id="IPR019748">
    <property type="entry name" value="FERM_central"/>
</dbReference>
<evidence type="ECO:0000256" key="1">
    <source>
        <dbReference type="ARBA" id="ARBA00004536"/>
    </source>
</evidence>
<dbReference type="InterPro" id="IPR035963">
    <property type="entry name" value="FERM_2"/>
</dbReference>
<dbReference type="InterPro" id="IPR019747">
    <property type="entry name" value="FERM_CS"/>
</dbReference>
<dbReference type="InterPro" id="IPR000798">
    <property type="entry name" value="Ez/rad/moesin-like"/>
</dbReference>
<comment type="subcellular location">
    <subcellularLocation>
        <location evidence="1">Cell junction</location>
        <location evidence="1">Adherens junction</location>
    </subcellularLocation>
    <subcellularLocation>
        <location evidence="3">Cell projection</location>
        <location evidence="3">Rhabdomere</location>
    </subcellularLocation>
</comment>
<evidence type="ECO:0000256" key="3">
    <source>
        <dbReference type="ARBA" id="ARBA00043944"/>
    </source>
</evidence>
<dbReference type="Pfam" id="PF09379">
    <property type="entry name" value="FERM_N"/>
    <property type="match status" value="1"/>
</dbReference>
<evidence type="ECO:0000313" key="5">
    <source>
        <dbReference type="EMBL" id="KOB78769.1"/>
    </source>
</evidence>
<reference evidence="5 6" key="1">
    <citation type="journal article" date="2015" name="Genome Biol. Evol.">
        <title>The genome of winter moth (Operophtera brumata) provides a genomic perspective on sexual dimorphism and phenology.</title>
        <authorList>
            <person name="Derks M.F."/>
            <person name="Smit S."/>
            <person name="Salis L."/>
            <person name="Schijlen E."/>
            <person name="Bossers A."/>
            <person name="Mateman C."/>
            <person name="Pijl A.S."/>
            <person name="de Ridder D."/>
            <person name="Groenen M.A."/>
            <person name="Visser M.E."/>
            <person name="Megens H.J."/>
        </authorList>
    </citation>
    <scope>NUCLEOTIDE SEQUENCE [LARGE SCALE GENOMIC DNA]</scope>
    <source>
        <strain evidence="5">WM2013NL</strain>
        <tissue evidence="5">Head and thorax</tissue>
    </source>
</reference>
<proteinExistence type="predicted"/>
<dbReference type="EMBL" id="JTDY01000116">
    <property type="protein sequence ID" value="KOB78769.1"/>
    <property type="molecule type" value="Genomic_DNA"/>
</dbReference>
<feature type="non-terminal residue" evidence="5">
    <location>
        <position position="179"/>
    </location>
</feature>
<name>A0A0L7LTS7_OPEBR</name>
<dbReference type="GO" id="GO:0008092">
    <property type="term" value="F:cytoskeletal protein binding"/>
    <property type="evidence" value="ECO:0007669"/>
    <property type="project" value="InterPro"/>
</dbReference>
<dbReference type="GO" id="GO:0016028">
    <property type="term" value="C:rhabdomere"/>
    <property type="evidence" value="ECO:0007669"/>
    <property type="project" value="UniProtKB-SubCell"/>
</dbReference>